<gene>
    <name evidence="7" type="ORF">DI556_08680</name>
</gene>
<accession>A0A2W5Q5Y6</accession>
<feature type="transmembrane region" description="Helical" evidence="6">
    <location>
        <begin position="88"/>
        <end position="106"/>
    </location>
</feature>
<dbReference type="EMBL" id="QFPW01000005">
    <property type="protein sequence ID" value="PZQ50133.1"/>
    <property type="molecule type" value="Genomic_DNA"/>
</dbReference>
<name>A0A2W5Q5Y6_RHOSU</name>
<keyword evidence="4 6" id="KW-1133">Transmembrane helix</keyword>
<dbReference type="AlphaFoldDB" id="A0A2W5Q5Y6"/>
<feature type="transmembrane region" description="Helical" evidence="6">
    <location>
        <begin position="12"/>
        <end position="32"/>
    </location>
</feature>
<evidence type="ECO:0000256" key="4">
    <source>
        <dbReference type="ARBA" id="ARBA00022989"/>
    </source>
</evidence>
<sequence>MIFLTSPVRTRAHGWPAGLKLALLCVATTGLLLIDRPLVYAALLGATLACYAAPGPEFLKSGLRGLRLLWPFVAVMLLWHAITGDPWTGVSISLRMVLVVALANLVTMTTRLEEMTDVLRWLLTPFRRLGLPTHLLETAIPLVVRFTPVLVSRAETLVVSWRARSLRRPGWRLILPLALRALDDADHVGEALRARGGALKSDEKPRFTEQE</sequence>
<evidence type="ECO:0000256" key="2">
    <source>
        <dbReference type="ARBA" id="ARBA00008564"/>
    </source>
</evidence>
<evidence type="ECO:0000313" key="7">
    <source>
        <dbReference type="EMBL" id="PZQ50133.1"/>
    </source>
</evidence>
<evidence type="ECO:0000256" key="3">
    <source>
        <dbReference type="ARBA" id="ARBA00022692"/>
    </source>
</evidence>
<dbReference type="Pfam" id="PF02361">
    <property type="entry name" value="CbiQ"/>
    <property type="match status" value="1"/>
</dbReference>
<comment type="similarity">
    <text evidence="2">Belongs to the CbiQ family.</text>
</comment>
<dbReference type="GO" id="GO:0005886">
    <property type="term" value="C:plasma membrane"/>
    <property type="evidence" value="ECO:0007669"/>
    <property type="project" value="UniProtKB-ARBA"/>
</dbReference>
<organism evidence="7 8">
    <name type="scientific">Rhodovulum sulfidophilum</name>
    <name type="common">Rhodobacter sulfidophilus</name>
    <dbReference type="NCBI Taxonomy" id="35806"/>
    <lineage>
        <taxon>Bacteria</taxon>
        <taxon>Pseudomonadati</taxon>
        <taxon>Pseudomonadota</taxon>
        <taxon>Alphaproteobacteria</taxon>
        <taxon>Rhodobacterales</taxon>
        <taxon>Paracoccaceae</taxon>
        <taxon>Rhodovulum</taxon>
    </lineage>
</organism>
<dbReference type="CDD" id="cd16914">
    <property type="entry name" value="EcfT"/>
    <property type="match status" value="1"/>
</dbReference>
<protein>
    <submittedName>
        <fullName evidence="7">ABC transporter permease</fullName>
    </submittedName>
</protein>
<evidence type="ECO:0000256" key="5">
    <source>
        <dbReference type="ARBA" id="ARBA00023136"/>
    </source>
</evidence>
<feature type="transmembrane region" description="Helical" evidence="6">
    <location>
        <begin position="66"/>
        <end position="82"/>
    </location>
</feature>
<feature type="transmembrane region" description="Helical" evidence="6">
    <location>
        <begin position="38"/>
        <end position="54"/>
    </location>
</feature>
<dbReference type="InterPro" id="IPR003339">
    <property type="entry name" value="ABC/ECF_trnsptr_transmembrane"/>
</dbReference>
<evidence type="ECO:0000256" key="1">
    <source>
        <dbReference type="ARBA" id="ARBA00004141"/>
    </source>
</evidence>
<reference evidence="7 8" key="1">
    <citation type="submission" date="2017-08" db="EMBL/GenBank/DDBJ databases">
        <title>Infants hospitalized years apart are colonized by the same room-sourced microbial strains.</title>
        <authorList>
            <person name="Brooks B."/>
            <person name="Olm M.R."/>
            <person name="Firek B.A."/>
            <person name="Baker R."/>
            <person name="Thomas B.C."/>
            <person name="Morowitz M.J."/>
            <person name="Banfield J.F."/>
        </authorList>
    </citation>
    <scope>NUCLEOTIDE SEQUENCE [LARGE SCALE GENOMIC DNA]</scope>
    <source>
        <strain evidence="7">S2_005_002_R2_34</strain>
    </source>
</reference>
<evidence type="ECO:0000256" key="6">
    <source>
        <dbReference type="SAM" id="Phobius"/>
    </source>
</evidence>
<keyword evidence="3 6" id="KW-0812">Transmembrane</keyword>
<comment type="caution">
    <text evidence="7">The sequence shown here is derived from an EMBL/GenBank/DDBJ whole genome shotgun (WGS) entry which is preliminary data.</text>
</comment>
<comment type="subcellular location">
    <subcellularLocation>
        <location evidence="1">Membrane</location>
        <topology evidence="1">Multi-pass membrane protein</topology>
    </subcellularLocation>
</comment>
<dbReference type="Proteomes" id="UP000249185">
    <property type="component" value="Unassembled WGS sequence"/>
</dbReference>
<proteinExistence type="inferred from homology"/>
<evidence type="ECO:0000313" key="8">
    <source>
        <dbReference type="Proteomes" id="UP000249185"/>
    </source>
</evidence>
<keyword evidence="5 6" id="KW-0472">Membrane</keyword>